<reference evidence="10 11" key="1">
    <citation type="submission" date="2020-10" db="EMBL/GenBank/DDBJ databases">
        <title>Sequencing the genomes of 1000 actinobacteria strains.</title>
        <authorList>
            <person name="Klenk H.-P."/>
        </authorList>
    </citation>
    <scope>NUCLEOTIDE SEQUENCE [LARGE SCALE GENOMIC DNA]</scope>
    <source>
        <strain evidence="10 11">DSM 46744</strain>
    </source>
</reference>
<feature type="active site" evidence="9">
    <location>
        <position position="77"/>
    </location>
</feature>
<feature type="binding site" evidence="8">
    <location>
        <begin position="78"/>
        <end position="79"/>
    </location>
    <ligand>
        <name>substrate</name>
    </ligand>
</feature>
<feature type="active site" description="Proton donor" evidence="8">
    <location>
        <position position="77"/>
    </location>
</feature>
<dbReference type="PROSITE" id="PS01326">
    <property type="entry name" value="DAP_EPIMERASE"/>
    <property type="match status" value="1"/>
</dbReference>
<feature type="binding site" evidence="8">
    <location>
        <begin position="230"/>
        <end position="231"/>
    </location>
    <ligand>
        <name>substrate</name>
    </ligand>
</feature>
<evidence type="ECO:0000256" key="1">
    <source>
        <dbReference type="ARBA" id="ARBA00005196"/>
    </source>
</evidence>
<dbReference type="InterPro" id="IPR018510">
    <property type="entry name" value="DAP_epimerase_AS"/>
</dbReference>
<keyword evidence="4 8" id="KW-0028">Amino-acid biosynthesis</keyword>
<evidence type="ECO:0000256" key="8">
    <source>
        <dbReference type="HAMAP-Rule" id="MF_00197"/>
    </source>
</evidence>
<sequence>MSHLPVVKVHGNRNDILVIDGAPDELFPGGAAARAVRRLCDRRDGLGADGVYFIADGGDGTGRAWFFNPDGSESLLCGNGMRGAGRLLLDRYDAGRVVLHTGPYAFTVRDAGTSPHGVRRTAVELPPVDFAPADPIVGGTAGPVVDQVLAAYHPSLRVTAVAVPNSHLVSVITDYREDELIETGLRVADARGDFPQGANVSFVLPLDERGPDDVYVQTYERGAGLTPSCGSGVAASRAVLSRLGRVEPDVPVLVRNPGGPARSWLQEVGGRWQPVLEGNGTIVFRAEVDRASLAGEGPLSFEKEDDEAELAAFDALYQENREILADAGVKPTA</sequence>
<comment type="caution">
    <text evidence="8">Lacks conserved residue(s) required for the propagation of feature annotation.</text>
</comment>
<accession>A0ABR9JVV2</accession>
<dbReference type="PANTHER" id="PTHR31689:SF0">
    <property type="entry name" value="DIAMINOPIMELATE EPIMERASE"/>
    <property type="match status" value="1"/>
</dbReference>
<dbReference type="EC" id="5.1.1.7" evidence="3 8"/>
<dbReference type="RefSeq" id="WP_192761025.1">
    <property type="nucleotide sequence ID" value="NZ_JADBDZ010000001.1"/>
</dbReference>
<dbReference type="GO" id="GO:0008837">
    <property type="term" value="F:diaminopimelate epimerase activity"/>
    <property type="evidence" value="ECO:0007669"/>
    <property type="project" value="UniProtKB-EC"/>
</dbReference>
<feature type="binding site" evidence="8">
    <location>
        <position position="199"/>
    </location>
    <ligand>
        <name>substrate</name>
    </ligand>
</feature>
<feature type="binding site" evidence="8">
    <location>
        <position position="165"/>
    </location>
    <ligand>
        <name>substrate</name>
    </ligand>
</feature>
<evidence type="ECO:0000256" key="5">
    <source>
        <dbReference type="ARBA" id="ARBA00023154"/>
    </source>
</evidence>
<keyword evidence="6 8" id="KW-0413">Isomerase</keyword>
<name>A0ABR9JVV2_9ACTN</name>
<comment type="function">
    <text evidence="8">Catalyzes the stereoinversion of LL-2,6-diaminopimelate (L,L-DAP) to meso-diaminopimelate (meso-DAP), a precursor of L-lysine and an essential component of the bacterial peptidoglycan.</text>
</comment>
<evidence type="ECO:0000256" key="3">
    <source>
        <dbReference type="ARBA" id="ARBA00013080"/>
    </source>
</evidence>
<dbReference type="Proteomes" id="UP000627838">
    <property type="component" value="Unassembled WGS sequence"/>
</dbReference>
<evidence type="ECO:0000256" key="2">
    <source>
        <dbReference type="ARBA" id="ARBA00010219"/>
    </source>
</evidence>
<keyword evidence="11" id="KW-1185">Reference proteome</keyword>
<comment type="caution">
    <text evidence="10">The sequence shown here is derived from an EMBL/GenBank/DDBJ whole genome shotgun (WGS) entry which is preliminary data.</text>
</comment>
<keyword evidence="5 8" id="KW-0457">Lysine biosynthesis</keyword>
<feature type="binding site" evidence="8">
    <location>
        <position position="14"/>
    </location>
    <ligand>
        <name>substrate</name>
    </ligand>
</feature>
<evidence type="ECO:0000256" key="7">
    <source>
        <dbReference type="ARBA" id="ARBA00051712"/>
    </source>
</evidence>
<comment type="subunit">
    <text evidence="8">Homodimer.</text>
</comment>
<feature type="site" description="Could be important to modulate the pK values of the two catalytic cysteine residues" evidence="8">
    <location>
        <position position="167"/>
    </location>
</feature>
<protein>
    <recommendedName>
        <fullName evidence="3 8">Diaminopimelate epimerase</fullName>
        <shortName evidence="8">DAP epimerase</shortName>
        <ecNumber evidence="3 8">5.1.1.7</ecNumber>
    </recommendedName>
    <alternativeName>
        <fullName evidence="8">PLP-independent amino acid racemase</fullName>
    </alternativeName>
</protein>
<evidence type="ECO:0000256" key="4">
    <source>
        <dbReference type="ARBA" id="ARBA00022605"/>
    </source>
</evidence>
<evidence type="ECO:0000313" key="10">
    <source>
        <dbReference type="EMBL" id="MBE1534683.1"/>
    </source>
</evidence>
<feature type="active site" description="Proton acceptor" evidence="8">
    <location>
        <position position="229"/>
    </location>
</feature>
<comment type="similarity">
    <text evidence="2 8">Belongs to the diaminopimelate epimerase family.</text>
</comment>
<dbReference type="InterPro" id="IPR001653">
    <property type="entry name" value="DAP_epimerase_DapF"/>
</dbReference>
<dbReference type="EMBL" id="JADBDZ010000001">
    <property type="protein sequence ID" value="MBE1534683.1"/>
    <property type="molecule type" value="Genomic_DNA"/>
</dbReference>
<comment type="catalytic activity">
    <reaction evidence="7 8">
        <text>(2S,6S)-2,6-diaminopimelate = meso-2,6-diaminopimelate</text>
        <dbReference type="Rhea" id="RHEA:15393"/>
        <dbReference type="ChEBI" id="CHEBI:57609"/>
        <dbReference type="ChEBI" id="CHEBI:57791"/>
        <dbReference type="EC" id="5.1.1.7"/>
    </reaction>
</comment>
<dbReference type="SUPFAM" id="SSF54506">
    <property type="entry name" value="Diaminopimelate epimerase-like"/>
    <property type="match status" value="2"/>
</dbReference>
<gene>
    <name evidence="8" type="primary">dapF</name>
    <name evidence="10" type="ORF">H4W34_004516</name>
</gene>
<keyword evidence="8" id="KW-0963">Cytoplasm</keyword>
<dbReference type="HAMAP" id="MF_00197">
    <property type="entry name" value="DAP_epimerase"/>
    <property type="match status" value="1"/>
</dbReference>
<dbReference type="Gene3D" id="3.10.310.10">
    <property type="entry name" value="Diaminopimelate Epimerase, Chain A, domain 1"/>
    <property type="match status" value="2"/>
</dbReference>
<comment type="subcellular location">
    <subcellularLocation>
        <location evidence="8">Cytoplasm</location>
    </subcellularLocation>
</comment>
<dbReference type="NCBIfam" id="TIGR00652">
    <property type="entry name" value="DapF"/>
    <property type="match status" value="1"/>
</dbReference>
<evidence type="ECO:0000313" key="11">
    <source>
        <dbReference type="Proteomes" id="UP000627838"/>
    </source>
</evidence>
<comment type="pathway">
    <text evidence="1 8">Amino-acid biosynthesis; L-lysine biosynthesis via DAP pathway; DL-2,6-diaminopimelate from LL-2,6-diaminopimelate: step 1/1.</text>
</comment>
<feature type="binding site" evidence="8">
    <location>
        <begin position="220"/>
        <end position="221"/>
    </location>
    <ligand>
        <name>substrate</name>
    </ligand>
</feature>
<organism evidence="10 11">
    <name type="scientific">Actinomadura algeriensis</name>
    <dbReference type="NCBI Taxonomy" id="1679523"/>
    <lineage>
        <taxon>Bacteria</taxon>
        <taxon>Bacillati</taxon>
        <taxon>Actinomycetota</taxon>
        <taxon>Actinomycetes</taxon>
        <taxon>Streptosporangiales</taxon>
        <taxon>Thermomonosporaceae</taxon>
        <taxon>Actinomadura</taxon>
    </lineage>
</organism>
<evidence type="ECO:0000256" key="6">
    <source>
        <dbReference type="ARBA" id="ARBA00023235"/>
    </source>
</evidence>
<feature type="site" description="Could be important to modulate the pK values of the two catalytic cysteine residues" evidence="8">
    <location>
        <position position="220"/>
    </location>
</feature>
<proteinExistence type="inferred from homology"/>
<dbReference type="Pfam" id="PF01678">
    <property type="entry name" value="DAP_epimerase"/>
    <property type="match status" value="2"/>
</dbReference>
<feature type="binding site" evidence="8">
    <location>
        <position position="68"/>
    </location>
    <ligand>
        <name>substrate</name>
    </ligand>
</feature>
<dbReference type="PANTHER" id="PTHR31689">
    <property type="entry name" value="DIAMINOPIMELATE EPIMERASE, CHLOROPLASTIC"/>
    <property type="match status" value="1"/>
</dbReference>
<evidence type="ECO:0000256" key="9">
    <source>
        <dbReference type="PROSITE-ProRule" id="PRU10125"/>
    </source>
</evidence>